<feature type="transmembrane region" description="Helical" evidence="1">
    <location>
        <begin position="280"/>
        <end position="296"/>
    </location>
</feature>
<accession>A0ABS7YF37</accession>
<feature type="signal peptide" evidence="2">
    <location>
        <begin position="1"/>
        <end position="24"/>
    </location>
</feature>
<dbReference type="RefSeq" id="WP_225240476.1">
    <property type="nucleotide sequence ID" value="NZ_JAHYBX010000013.1"/>
</dbReference>
<feature type="chain" id="PRO_5046151390" evidence="2">
    <location>
        <begin position="25"/>
        <end position="339"/>
    </location>
</feature>
<comment type="caution">
    <text evidence="3">The sequence shown here is derived from an EMBL/GenBank/DDBJ whole genome shotgun (WGS) entry which is preliminary data.</text>
</comment>
<sequence length="339" mass="36400">MMKLIQKCALLACVLASPMTFAQAADDMDAVESAASTGADPGRFDVSNDACYFRMKELDTIAAKGFKPWDDPRSALRAKPGDGKILGVPAGEWDQTVLAELDAALSVCTGPSSMGSVWDSSFADRVREGLPGYLNLARERIARNARFHEGSASISGASASCEALLDYADSGVSPGMPGYGNAVFGKPFTAYEDADYGFLHEKIDACIGLLEEAGVGGKDEQTAALTRLQQRIASEWPGEQEDLARQQQAAAEVSAKEDARVAEEKRRTKDPTTLERMGDYLRNVGILGFLGCIAAMPKKDRRFKSGYQRDVLPKKPLFIVFVSSIGLIVLGALIGGTWV</sequence>
<evidence type="ECO:0000256" key="1">
    <source>
        <dbReference type="SAM" id="Phobius"/>
    </source>
</evidence>
<evidence type="ECO:0000313" key="3">
    <source>
        <dbReference type="EMBL" id="MCA1858323.1"/>
    </source>
</evidence>
<keyword evidence="1" id="KW-0812">Transmembrane</keyword>
<dbReference type="Proteomes" id="UP001198602">
    <property type="component" value="Unassembled WGS sequence"/>
</dbReference>
<dbReference type="EMBL" id="JAHYBX010000013">
    <property type="protein sequence ID" value="MCA1858323.1"/>
    <property type="molecule type" value="Genomic_DNA"/>
</dbReference>
<feature type="transmembrane region" description="Helical" evidence="1">
    <location>
        <begin position="317"/>
        <end position="338"/>
    </location>
</feature>
<keyword evidence="2" id="KW-0732">Signal</keyword>
<keyword evidence="1" id="KW-0472">Membrane</keyword>
<evidence type="ECO:0000256" key="2">
    <source>
        <dbReference type="SAM" id="SignalP"/>
    </source>
</evidence>
<proteinExistence type="predicted"/>
<gene>
    <name evidence="3" type="ORF">LE190_20670</name>
</gene>
<reference evidence="3 4" key="1">
    <citation type="submission" date="2021-07" db="EMBL/GenBank/DDBJ databases">
        <title>Characterization of Violacein-producing bacteria and related species.</title>
        <authorList>
            <person name="Wilson H.S."/>
            <person name="De Leon M.E."/>
        </authorList>
    </citation>
    <scope>NUCLEOTIDE SEQUENCE [LARGE SCALE GENOMIC DNA]</scope>
    <source>
        <strain evidence="3 4">HSC-2F05</strain>
    </source>
</reference>
<keyword evidence="1" id="KW-1133">Transmembrane helix</keyword>
<keyword evidence="4" id="KW-1185">Reference proteome</keyword>
<organism evidence="3 4">
    <name type="scientific">Massilia hydrophila</name>
    <dbReference type="NCBI Taxonomy" id="3044279"/>
    <lineage>
        <taxon>Bacteria</taxon>
        <taxon>Pseudomonadati</taxon>
        <taxon>Pseudomonadota</taxon>
        <taxon>Betaproteobacteria</taxon>
        <taxon>Burkholderiales</taxon>
        <taxon>Oxalobacteraceae</taxon>
        <taxon>Telluria group</taxon>
        <taxon>Massilia</taxon>
    </lineage>
</organism>
<name>A0ABS7YF37_9BURK</name>
<evidence type="ECO:0000313" key="4">
    <source>
        <dbReference type="Proteomes" id="UP001198602"/>
    </source>
</evidence>
<protein>
    <submittedName>
        <fullName evidence="3">Uncharacterized protein</fullName>
    </submittedName>
</protein>